<dbReference type="SUPFAM" id="SSF52200">
    <property type="entry name" value="Toll/Interleukin receptor TIR domain"/>
    <property type="match status" value="1"/>
</dbReference>
<dbReference type="GO" id="GO:0045087">
    <property type="term" value="P:innate immune response"/>
    <property type="evidence" value="ECO:0007669"/>
    <property type="project" value="UniProtKB-KW"/>
</dbReference>
<keyword evidence="10 16" id="KW-1133">Transmembrane helix</keyword>
<dbReference type="InterPro" id="IPR000483">
    <property type="entry name" value="Cys-rich_flank_reg_C"/>
</dbReference>
<dbReference type="GO" id="GO:0032755">
    <property type="term" value="P:positive regulation of interleukin-6 production"/>
    <property type="evidence" value="ECO:0007669"/>
    <property type="project" value="TreeGrafter"/>
</dbReference>
<keyword evidence="3" id="KW-0399">Innate immunity</keyword>
<dbReference type="PRINTS" id="PR01537">
    <property type="entry name" value="INTRLKN1R1F"/>
</dbReference>
<evidence type="ECO:0000256" key="5">
    <source>
        <dbReference type="ARBA" id="ARBA00022692"/>
    </source>
</evidence>
<keyword evidence="7" id="KW-0677">Repeat</keyword>
<organism evidence="18 19">
    <name type="scientific">Cyprinus carpio</name>
    <name type="common">Common carp</name>
    <dbReference type="NCBI Taxonomy" id="7962"/>
    <lineage>
        <taxon>Eukaryota</taxon>
        <taxon>Metazoa</taxon>
        <taxon>Chordata</taxon>
        <taxon>Craniata</taxon>
        <taxon>Vertebrata</taxon>
        <taxon>Euteleostomi</taxon>
        <taxon>Actinopterygii</taxon>
        <taxon>Neopterygii</taxon>
        <taxon>Teleostei</taxon>
        <taxon>Ostariophysi</taxon>
        <taxon>Cypriniformes</taxon>
        <taxon>Cyprinidae</taxon>
        <taxon>Cyprininae</taxon>
        <taxon>Cyprinus</taxon>
    </lineage>
</organism>
<dbReference type="Pfam" id="PF00560">
    <property type="entry name" value="LRR_1"/>
    <property type="match status" value="1"/>
</dbReference>
<evidence type="ECO:0000313" key="18">
    <source>
        <dbReference type="Ensembl" id="ENSCCRP00020005841.1"/>
    </source>
</evidence>
<feature type="transmembrane region" description="Helical" evidence="16">
    <location>
        <begin position="833"/>
        <end position="858"/>
    </location>
</feature>
<evidence type="ECO:0000256" key="13">
    <source>
        <dbReference type="ARBA" id="ARBA00023180"/>
    </source>
</evidence>
<keyword evidence="11 16" id="KW-0472">Membrane</keyword>
<keyword evidence="8" id="KW-0967">Endosome</keyword>
<dbReference type="SUPFAM" id="SSF52058">
    <property type="entry name" value="L domain-like"/>
    <property type="match status" value="2"/>
</dbReference>
<dbReference type="Gene3D" id="3.40.50.10140">
    <property type="entry name" value="Toll/interleukin-1 receptor homology (TIR) domain"/>
    <property type="match status" value="1"/>
</dbReference>
<accession>A0A8C2C9H0</accession>
<dbReference type="SMART" id="SM00255">
    <property type="entry name" value="TIR"/>
    <property type="match status" value="1"/>
</dbReference>
<evidence type="ECO:0000256" key="11">
    <source>
        <dbReference type="ARBA" id="ARBA00023136"/>
    </source>
</evidence>
<dbReference type="Pfam" id="PF13306">
    <property type="entry name" value="LRR_5"/>
    <property type="match status" value="1"/>
</dbReference>
<dbReference type="AlphaFoldDB" id="A0A8C2C9H0"/>
<dbReference type="InterPro" id="IPR001611">
    <property type="entry name" value="Leu-rich_rpt"/>
</dbReference>
<evidence type="ECO:0000256" key="15">
    <source>
        <dbReference type="ARBA" id="ARBA00046288"/>
    </source>
</evidence>
<dbReference type="InterPro" id="IPR035897">
    <property type="entry name" value="Toll_tir_struct_dom_sf"/>
</dbReference>
<dbReference type="SMART" id="SM00369">
    <property type="entry name" value="LRR_TYP"/>
    <property type="match status" value="14"/>
</dbReference>
<feature type="domain" description="TIR" evidence="17">
    <location>
        <begin position="882"/>
        <end position="1026"/>
    </location>
</feature>
<dbReference type="PANTHER" id="PTHR47410:SF1">
    <property type="entry name" value="TOLL-LIKE RECEPTOR 8"/>
    <property type="match status" value="1"/>
</dbReference>
<evidence type="ECO:0000256" key="6">
    <source>
        <dbReference type="ARBA" id="ARBA00022729"/>
    </source>
</evidence>
<proteinExistence type="inferred from homology"/>
<dbReference type="GO" id="GO:0051607">
    <property type="term" value="P:defense response to virus"/>
    <property type="evidence" value="ECO:0007669"/>
    <property type="project" value="TreeGrafter"/>
</dbReference>
<dbReference type="Proteomes" id="UP000694701">
    <property type="component" value="Unplaced"/>
</dbReference>
<dbReference type="GO" id="GO:0005886">
    <property type="term" value="C:plasma membrane"/>
    <property type="evidence" value="ECO:0007669"/>
    <property type="project" value="TreeGrafter"/>
</dbReference>
<keyword evidence="9" id="KW-0391">Immunity</keyword>
<dbReference type="Gene3D" id="3.80.10.10">
    <property type="entry name" value="Ribonuclease Inhibitor"/>
    <property type="match status" value="1"/>
</dbReference>
<protein>
    <recommendedName>
        <fullName evidence="17">TIR domain-containing protein</fullName>
    </recommendedName>
</protein>
<dbReference type="GO" id="GO:0006954">
    <property type="term" value="P:inflammatory response"/>
    <property type="evidence" value="ECO:0007669"/>
    <property type="project" value="UniProtKB-KW"/>
</dbReference>
<dbReference type="InterPro" id="IPR032675">
    <property type="entry name" value="LRR_dom_sf"/>
</dbReference>
<sequence>MQLCAHFQTPLILGLCIAKLAPGHYIDTATMVIKLDLWLFMTLTLCQMDTVSLKIQPCDIYDNVTTMTVVVDCHGRGLKMVPKFLPNTTDLDISENKIENITAENFQDLANLTNLNLNWLNKKDKVLVGTGVFSNMTKLRKLELNGIGLKDVPKDIPKNLQELTLIENKITRLNSTSFRHVQNLSLIYLSRNCYYWNPCSSYYHIEDGSFSVLTKLKNLTLSFNNLTQVPKGLPFSLMKLELASNRISYIGKHDFRGLNNLISLNIQGNCPRCYTAPFPCIPCKNVSIEIHPRAFAGLGKLRILDLAGNSIRKINPTWFANISKLEELYLSYNYLFSAVQDKVFLNNLPLLTKLDLSFNYALKIYPTTVTISPSFANLTSLRTLHLRGLVFQEIQEETFSSLFGLRNLSVLDVGINFIIHAKAEIFEKFQHVKLIYLSENRLYPELRKDAGVGLKSSFMMPSMSEPYPKGNSFSLPKDLVKPECSATGRVLDLSRNNLFLITPEQFQPYGNISCLNLSGNGFATAPNGSEFTSLPDLKYLDLSFNRIVLAYDYAFRELQSLEVLDLRDNSHYFTVEGVTLNLNFLKYLPSLKVLNMSYNSIYTLTTKTMSSKSLQELQFQHNKLGKMWRLKDGTYDRLFEDLTNVTYLDISHNDIRNIPLEIYKYLPKSIQKLGLSKNRLRSVNWDMLRQFTHLRELILSHNYILKISSNLSSDVPSLVFLDLWHNKISELSSGFLQGAVNLERLDLSHNQIITINQSTFPAETEFYLKTLWLNNNPFHCTCNLFEFVLWIRKTKVKIPKLVTGVTCAMPEEREGKAVIEFDITECNDDQLAFLAYFFSTFCIICSTFVAVAMHLFYWDISYLFYYLKARFTGYQQLSSDSCIYDAFITYDTKDTQVSDWVLNHLRVQLEEQGERFLPICLEERDWIPGSPVLDSLTQSIQHSRKTVFVLTERYVNSGSFKLAVFLAHQRLLEDNEDVIVLLLLEPVLQHSHFLRLRRRLCGRSILEWPHSPSAEAWFWQSLRNAIRVDNQAMYSDLYSRYFTTK</sequence>
<keyword evidence="12" id="KW-0675">Receptor</keyword>
<keyword evidence="4" id="KW-0433">Leucine-rich repeat</keyword>
<comment type="similarity">
    <text evidence="2">Belongs to the Toll-like receptor family.</text>
</comment>
<dbReference type="InterPro" id="IPR000157">
    <property type="entry name" value="TIR_dom"/>
</dbReference>
<dbReference type="Pfam" id="PF13516">
    <property type="entry name" value="LRR_6"/>
    <property type="match status" value="1"/>
</dbReference>
<dbReference type="FunFam" id="3.80.10.10:FF:000037">
    <property type="entry name" value="Toll-like receptor 7"/>
    <property type="match status" value="1"/>
</dbReference>
<evidence type="ECO:0000256" key="4">
    <source>
        <dbReference type="ARBA" id="ARBA00022614"/>
    </source>
</evidence>
<evidence type="ECO:0000256" key="14">
    <source>
        <dbReference type="ARBA" id="ARBA00023198"/>
    </source>
</evidence>
<dbReference type="FunFam" id="3.40.50.10140:FF:000003">
    <property type="entry name" value="Toll-like receptor 7"/>
    <property type="match status" value="1"/>
</dbReference>
<keyword evidence="5 16" id="KW-0812">Transmembrane</keyword>
<keyword evidence="13" id="KW-0325">Glycoprotein</keyword>
<evidence type="ECO:0000256" key="9">
    <source>
        <dbReference type="ARBA" id="ARBA00022859"/>
    </source>
</evidence>
<evidence type="ECO:0000313" key="19">
    <source>
        <dbReference type="Proteomes" id="UP000694701"/>
    </source>
</evidence>
<evidence type="ECO:0000259" key="17">
    <source>
        <dbReference type="PROSITE" id="PS50104"/>
    </source>
</evidence>
<dbReference type="PANTHER" id="PTHR47410">
    <property type="entry name" value="TOLL-LIKE RECEPTOR 7-RELATED"/>
    <property type="match status" value="1"/>
</dbReference>
<dbReference type="InterPro" id="IPR003591">
    <property type="entry name" value="Leu-rich_rpt_typical-subtyp"/>
</dbReference>
<dbReference type="GO" id="GO:0007249">
    <property type="term" value="P:canonical NF-kappaB signal transduction"/>
    <property type="evidence" value="ECO:0007669"/>
    <property type="project" value="TreeGrafter"/>
</dbReference>
<evidence type="ECO:0000256" key="7">
    <source>
        <dbReference type="ARBA" id="ARBA00022737"/>
    </source>
</evidence>
<keyword evidence="14" id="KW-0395">Inflammatory response</keyword>
<evidence type="ECO:0000256" key="8">
    <source>
        <dbReference type="ARBA" id="ARBA00022753"/>
    </source>
</evidence>
<comment type="subcellular location">
    <subcellularLocation>
        <location evidence="15">Endomembrane system</location>
        <topology evidence="15">Single-pass type I membrane protein</topology>
    </subcellularLocation>
    <subcellularLocation>
        <location evidence="1">Endosome</location>
    </subcellularLocation>
</comment>
<dbReference type="InterPro" id="IPR026906">
    <property type="entry name" value="LRR_5"/>
</dbReference>
<evidence type="ECO:0000256" key="16">
    <source>
        <dbReference type="SAM" id="Phobius"/>
    </source>
</evidence>
<dbReference type="GO" id="GO:1902533">
    <property type="term" value="P:positive regulation of intracellular signal transduction"/>
    <property type="evidence" value="ECO:0007669"/>
    <property type="project" value="UniProtKB-ARBA"/>
</dbReference>
<evidence type="ECO:0000256" key="2">
    <source>
        <dbReference type="ARBA" id="ARBA00009634"/>
    </source>
</evidence>
<evidence type="ECO:0000256" key="12">
    <source>
        <dbReference type="ARBA" id="ARBA00023170"/>
    </source>
</evidence>
<dbReference type="SMART" id="SM00082">
    <property type="entry name" value="LRRCT"/>
    <property type="match status" value="1"/>
</dbReference>
<dbReference type="GO" id="GO:0002224">
    <property type="term" value="P:toll-like receptor signaling pathway"/>
    <property type="evidence" value="ECO:0007669"/>
    <property type="project" value="TreeGrafter"/>
</dbReference>
<keyword evidence="6" id="KW-0732">Signal</keyword>
<evidence type="ECO:0000256" key="10">
    <source>
        <dbReference type="ARBA" id="ARBA00022989"/>
    </source>
</evidence>
<name>A0A8C2C9H0_CYPCA</name>
<dbReference type="Pfam" id="PF13855">
    <property type="entry name" value="LRR_8"/>
    <property type="match status" value="4"/>
</dbReference>
<dbReference type="PROSITE" id="PS50104">
    <property type="entry name" value="TIR"/>
    <property type="match status" value="1"/>
</dbReference>
<dbReference type="GO" id="GO:0005768">
    <property type="term" value="C:endosome"/>
    <property type="evidence" value="ECO:0007669"/>
    <property type="project" value="UniProtKB-SubCell"/>
</dbReference>
<evidence type="ECO:0000256" key="1">
    <source>
        <dbReference type="ARBA" id="ARBA00004177"/>
    </source>
</evidence>
<dbReference type="Ensembl" id="ENSCCRT00020006606.1">
    <property type="protein sequence ID" value="ENSCCRP00020005841.1"/>
    <property type="gene ID" value="ENSCCRG00020003299.1"/>
</dbReference>
<evidence type="ECO:0000256" key="3">
    <source>
        <dbReference type="ARBA" id="ARBA00022588"/>
    </source>
</evidence>
<dbReference type="GO" id="GO:0038187">
    <property type="term" value="F:pattern recognition receptor activity"/>
    <property type="evidence" value="ECO:0007669"/>
    <property type="project" value="TreeGrafter"/>
</dbReference>
<dbReference type="PROSITE" id="PS51450">
    <property type="entry name" value="LRR"/>
    <property type="match status" value="3"/>
</dbReference>
<dbReference type="Pfam" id="PF01582">
    <property type="entry name" value="TIR"/>
    <property type="match status" value="1"/>
</dbReference>
<dbReference type="SMART" id="SM00365">
    <property type="entry name" value="LRR_SD22"/>
    <property type="match status" value="8"/>
</dbReference>
<reference evidence="18" key="1">
    <citation type="submission" date="2025-08" db="UniProtKB">
        <authorList>
            <consortium name="Ensembl"/>
        </authorList>
    </citation>
    <scope>IDENTIFICATION</scope>
</reference>